<accession>A0A2H4P8C4</accession>
<evidence type="ECO:0000256" key="1">
    <source>
        <dbReference type="SAM" id="Phobius"/>
    </source>
</evidence>
<protein>
    <submittedName>
        <fullName evidence="2">Uncharacterized protein</fullName>
    </submittedName>
</protein>
<keyword evidence="3" id="KW-1185">Reference proteome</keyword>
<evidence type="ECO:0000313" key="3">
    <source>
        <dbReference type="Proteomes" id="UP000241822"/>
    </source>
</evidence>
<evidence type="ECO:0000313" key="2">
    <source>
        <dbReference type="EMBL" id="ATW58475.1"/>
    </source>
</evidence>
<feature type="transmembrane region" description="Helical" evidence="1">
    <location>
        <begin position="46"/>
        <end position="65"/>
    </location>
</feature>
<name>A0A2H4P8C4_9CAUD</name>
<organism evidence="2 3">
    <name type="scientific">Corynebacterium phage C3PO</name>
    <dbReference type="NCBI Taxonomy" id="2047868"/>
    <lineage>
        <taxon>Viruses</taxon>
        <taxon>Duplodnaviria</taxon>
        <taxon>Heunggongvirae</taxon>
        <taxon>Uroviricota</taxon>
        <taxon>Caudoviricetes</taxon>
        <taxon>Zierdtviridae</taxon>
        <taxon>Toshachvirinae</taxon>
        <taxon>Ceetrepovirus</taxon>
        <taxon>Ceetrepovirus C3PO</taxon>
        <taxon>Corynebacterium virus C3PO</taxon>
    </lineage>
</organism>
<feature type="transmembrane region" description="Helical" evidence="1">
    <location>
        <begin position="21"/>
        <end position="40"/>
    </location>
</feature>
<dbReference type="Proteomes" id="UP000241822">
    <property type="component" value="Segment"/>
</dbReference>
<dbReference type="EMBL" id="MG198776">
    <property type="protein sequence ID" value="ATW58475.1"/>
    <property type="molecule type" value="Genomic_DNA"/>
</dbReference>
<dbReference type="OrthoDB" id="34944at10239"/>
<reference evidence="2 3" key="1">
    <citation type="submission" date="2017-10" db="EMBL/GenBank/DDBJ databases">
        <authorList>
            <person name="Almansoob K.M."/>
            <person name="Barra A."/>
            <person name="Canlas S.M."/>
            <person name="Chawla N."/>
            <person name="Johnson B.N."/>
            <person name="Kuhl M.D."/>
            <person name="Lin J.Y."/>
            <person name="Patel D.V."/>
            <person name="Reddy A.G."/>
            <person name="Sobol L."/>
            <person name="Solorzano-Papili D."/>
            <person name="Monti D.L."/>
            <person name="Stoner T.H."/>
            <person name="Garlena R.A."/>
            <person name="Russell D.A."/>
            <person name="Pope W.H."/>
            <person name="Jacobs-Sera D."/>
            <person name="Hatfull G.F."/>
        </authorList>
    </citation>
    <scope>NUCLEOTIDE SEQUENCE [LARGE SCALE GENOMIC DNA]</scope>
</reference>
<keyword evidence="1" id="KW-0472">Membrane</keyword>
<keyword evidence="1" id="KW-0812">Transmembrane</keyword>
<proteinExistence type="predicted"/>
<gene>
    <name evidence="2" type="ORF">SEA_C3PO_76</name>
</gene>
<sequence>MASEESIAQSISREINPHVRVARSTLNFGIVILTMLMLLFVPRTLAWYLLVILAGFNLIVLLNYAEEIASKWKNTEI</sequence>
<keyword evidence="1" id="KW-1133">Transmembrane helix</keyword>